<name>A0A917F7V6_9MICO</name>
<evidence type="ECO:0000259" key="1">
    <source>
        <dbReference type="Pfam" id="PF07687"/>
    </source>
</evidence>
<feature type="domain" description="Peptidase M20 dimerisation" evidence="1">
    <location>
        <begin position="195"/>
        <end position="288"/>
    </location>
</feature>
<gene>
    <name evidence="2" type="ORF">GCM10011366_28090</name>
</gene>
<dbReference type="InterPro" id="IPR017439">
    <property type="entry name" value="Amidohydrolase"/>
</dbReference>
<dbReference type="EMBL" id="BMEM01000005">
    <property type="protein sequence ID" value="GGF58650.1"/>
    <property type="molecule type" value="Genomic_DNA"/>
</dbReference>
<accession>A0A917F7V6</accession>
<evidence type="ECO:0000313" key="2">
    <source>
        <dbReference type="EMBL" id="GGF58650.1"/>
    </source>
</evidence>
<dbReference type="Proteomes" id="UP000605670">
    <property type="component" value="Unassembled WGS sequence"/>
</dbReference>
<dbReference type="Gene3D" id="3.40.630.10">
    <property type="entry name" value="Zn peptidases"/>
    <property type="match status" value="1"/>
</dbReference>
<sequence>MTAPAVTTGLADLRERWFAALREELPGALELRRSIHADPCLSGQEEPTARLVEEAMGVALERVAGTGRVGRLGPVQGPSVLLRGELDALPLHEATGAAYASRTGHMHACGHDVHLAALVAVVRAAARLDLPVGLVPLLQPREETYPSGAQDAVASGALQRYAVAAAVGAHVHPGVAPGHVATGAGVVNAAADEIEVVLRGRGGHGAYPHHAADPVAAISHVVLGLPELMRRTVSPMRPSVLSVGHLQAGQPSANVLPAEARLLATLRTTDPDDRVQIQEAVRVFAARQAEAFGLEAQVTVTSGEPVLVNDPAVVERMDAWLGRSGLVAAEPMRSLGADDFSFFGEVVPSVMAFVGVTVDGHDAPPPLHHPEFLPTDEAVGHVAGALVCGYLAAAELVAEGLLPVPSELAHEAHPSIGAVEEWSG</sequence>
<dbReference type="InterPro" id="IPR002933">
    <property type="entry name" value="Peptidase_M20"/>
</dbReference>
<organism evidence="2 3">
    <name type="scientific">Ornithinimicrobium tianjinense</name>
    <dbReference type="NCBI Taxonomy" id="1195761"/>
    <lineage>
        <taxon>Bacteria</taxon>
        <taxon>Bacillati</taxon>
        <taxon>Actinomycetota</taxon>
        <taxon>Actinomycetes</taxon>
        <taxon>Micrococcales</taxon>
        <taxon>Ornithinimicrobiaceae</taxon>
        <taxon>Ornithinimicrobium</taxon>
    </lineage>
</organism>
<dbReference type="GO" id="GO:0016787">
    <property type="term" value="F:hydrolase activity"/>
    <property type="evidence" value="ECO:0007669"/>
    <property type="project" value="InterPro"/>
</dbReference>
<dbReference type="Gene3D" id="3.30.70.360">
    <property type="match status" value="1"/>
</dbReference>
<proteinExistence type="predicted"/>
<evidence type="ECO:0000313" key="3">
    <source>
        <dbReference type="Proteomes" id="UP000605670"/>
    </source>
</evidence>
<dbReference type="SUPFAM" id="SSF53187">
    <property type="entry name" value="Zn-dependent exopeptidases"/>
    <property type="match status" value="1"/>
</dbReference>
<reference evidence="2" key="2">
    <citation type="submission" date="2020-09" db="EMBL/GenBank/DDBJ databases">
        <authorList>
            <person name="Sun Q."/>
            <person name="Zhou Y."/>
        </authorList>
    </citation>
    <scope>NUCLEOTIDE SEQUENCE</scope>
    <source>
        <strain evidence="2">CGMCC 1.12160</strain>
    </source>
</reference>
<comment type="caution">
    <text evidence="2">The sequence shown here is derived from an EMBL/GenBank/DDBJ whole genome shotgun (WGS) entry which is preliminary data.</text>
</comment>
<dbReference type="RefSeq" id="WP_188431860.1">
    <property type="nucleotide sequence ID" value="NZ_BAABKH010000006.1"/>
</dbReference>
<dbReference type="AlphaFoldDB" id="A0A917F7V6"/>
<dbReference type="NCBIfam" id="TIGR01891">
    <property type="entry name" value="amidohydrolases"/>
    <property type="match status" value="1"/>
</dbReference>
<reference evidence="2" key="1">
    <citation type="journal article" date="2014" name="Int. J. Syst. Evol. Microbiol.">
        <title>Complete genome sequence of Corynebacterium casei LMG S-19264T (=DSM 44701T), isolated from a smear-ripened cheese.</title>
        <authorList>
            <consortium name="US DOE Joint Genome Institute (JGI-PGF)"/>
            <person name="Walter F."/>
            <person name="Albersmeier A."/>
            <person name="Kalinowski J."/>
            <person name="Ruckert C."/>
        </authorList>
    </citation>
    <scope>NUCLEOTIDE SEQUENCE</scope>
    <source>
        <strain evidence="2">CGMCC 1.12160</strain>
    </source>
</reference>
<dbReference type="PANTHER" id="PTHR11014:SF63">
    <property type="entry name" value="METALLOPEPTIDASE, PUTATIVE (AFU_ORTHOLOGUE AFUA_6G09600)-RELATED"/>
    <property type="match status" value="1"/>
</dbReference>
<protein>
    <submittedName>
        <fullName evidence="2">N-acyl-L-amino acid amidohydrolase</fullName>
    </submittedName>
</protein>
<dbReference type="Pfam" id="PF07687">
    <property type="entry name" value="M20_dimer"/>
    <property type="match status" value="1"/>
</dbReference>
<dbReference type="PANTHER" id="PTHR11014">
    <property type="entry name" value="PEPTIDASE M20 FAMILY MEMBER"/>
    <property type="match status" value="1"/>
</dbReference>
<dbReference type="InterPro" id="IPR011650">
    <property type="entry name" value="Peptidase_M20_dimer"/>
</dbReference>
<dbReference type="Pfam" id="PF01546">
    <property type="entry name" value="Peptidase_M20"/>
    <property type="match status" value="1"/>
</dbReference>
<dbReference type="SUPFAM" id="SSF55031">
    <property type="entry name" value="Bacterial exopeptidase dimerisation domain"/>
    <property type="match status" value="1"/>
</dbReference>
<keyword evidence="3" id="KW-1185">Reference proteome</keyword>
<dbReference type="InterPro" id="IPR036264">
    <property type="entry name" value="Bact_exopeptidase_dim_dom"/>
</dbReference>